<feature type="compositionally biased region" description="Low complexity" evidence="3">
    <location>
        <begin position="1168"/>
        <end position="1180"/>
    </location>
</feature>
<dbReference type="Gene3D" id="1.20.920.10">
    <property type="entry name" value="Bromodomain-like"/>
    <property type="match status" value="1"/>
</dbReference>
<feature type="compositionally biased region" description="Polar residues" evidence="3">
    <location>
        <begin position="991"/>
        <end position="1012"/>
    </location>
</feature>
<feature type="compositionally biased region" description="Basic and acidic residues" evidence="3">
    <location>
        <begin position="322"/>
        <end position="351"/>
    </location>
</feature>
<dbReference type="STRING" id="6689.A0A423TAJ6"/>
<evidence type="ECO:0000256" key="2">
    <source>
        <dbReference type="PROSITE-ProRule" id="PRU00035"/>
    </source>
</evidence>
<keyword evidence="1 2" id="KW-0103">Bromodomain</keyword>
<sequence>MRRRRALSLRYIVGGKQTTLCHLWRFHSVQQQLCLNLMLLLSTQSLHHQKEVKSAHMVLQTEDDLRTGMYKVLEHLRDHEDAWPFHDAVEEEYAPNYYAVIRRPMHISRMEERLDAGYYTNLAMFEGDFKLMMDNCKLYNGPESEVAEPVEEVEEAQPVVKTKEETPGKKKKKVKHRGKHEKHGKHHDKQEKHEKHEKHKEGKVKEGKKEGKKKNSKKKKITAKNMAAINALSEATEQTLKDITTMLDDPTVPRFSEYSSASNSPSRKVTAEEFEAIAYKIEADEVGDSPKLSLGSIIRSGDIGTGMKSSREANSADEEEKWETKEKWDSPWENRWEKIPEKEEAPSVREEEEKEEIQEVEEFPERISEEPPPTPRAPEIKQERATPNLSAWFKAFGTPKLSSAGPKKMPEDQVDSPKESEDTEVIHVDDMSEVEESEVGILERPPPSPLPPPSPEPPVSPEPPLSPEKPPETPWYEKLDEKLEDEPIWKKMKPDEEDDPYKFEEEELDRAREEAKKLEVERQRKASVSSSGVSDRSPLNHSFDSDRSPAAFSSEGERSPMTRSPHTPGFGAKQFSPVPEKSPSVPAYSPRYETALSKPFPSYDPEKAKYQANGAITVGFYQDMTDKPAGDSAEKQTTEPKPTESPVYSPTVPYMSSFYSSKADASKKQKSPASYASFYSSSDTTLEKAKTPNYYSASAPATPTDKPSPAPLTTTEPAEKTKPQYSYYSYDPTKPLTDQYKSTGSVQPTQPQKKPPGYYNSHDGVKKQTPTLSPATPSGPLTPTLASPVQVGLTTPAPAIQEKSEMQPLKKRAALDKGCQDFQNNSSVTAAAVSPVDSSAAQWAGRKSAEDSPVARNTAPPNVTVPFSPHPSALPANLANLSQIVSRITEPEANRPVPDKELSKSPAEPPRAPAAFPNPEPAIVKSLPATPFAVAGGQTPTQVPVLDIERGGISAVNDLTDLHQQSLNLAGRVQPAELARQIEADPRLQDRSMQPNYHQQITSPHMQTQPGLSSPQQITKPPQTPQSQIHSHPQPPIAHQKPSEGSRPSSRDLPPAHATEKSHMYLQQKSMWTSSLATSLANSLASSLPSSMVTSLATSLGSSLATTSVIASLQKMGSLQGDRLTQDRLTQERLAQLDRAALASLASRTGQANLFSHELLPRGSVAASQTQVGSGPSSGSSSGGGSSSGTPVSAGRSASGSSSGTGGSTPAATGNSVELGLSRSYTNMMTGQSSPLFGRGEGALTPGSLPRPLSGSSSPFLSQSPGLSAALGLPGAPRTPTPAHQQSHQSLSSLSQGSFPSLPRDPRDPISQSHPSLQIPSLNSISSSQAQTLSHLNAANLASYSGRDSLALMNQQSRGALAGGLVDPTSQLYQQYLQQRQAQEELILRSAGAHPSHLAAHQSMMIQQGLMSAAGFSSGYPPSLGLRPGSYQGMNRPWL</sequence>
<feature type="compositionally biased region" description="Basic residues" evidence="3">
    <location>
        <begin position="210"/>
        <end position="222"/>
    </location>
</feature>
<dbReference type="Pfam" id="PF00439">
    <property type="entry name" value="Bromodomain"/>
    <property type="match status" value="1"/>
</dbReference>
<dbReference type="GO" id="GO:0090537">
    <property type="term" value="C:CERF complex"/>
    <property type="evidence" value="ECO:0007669"/>
    <property type="project" value="InterPro"/>
</dbReference>
<feature type="region of interest" description="Disordered" evidence="3">
    <location>
        <begin position="1165"/>
        <end position="1216"/>
    </location>
</feature>
<feature type="compositionally biased region" description="Basic and acidic residues" evidence="3">
    <location>
        <begin position="188"/>
        <end position="209"/>
    </location>
</feature>
<feature type="compositionally biased region" description="Basic and acidic residues" evidence="3">
    <location>
        <begin position="624"/>
        <end position="642"/>
    </location>
</feature>
<reference evidence="5 6" key="2">
    <citation type="submission" date="2019-01" db="EMBL/GenBank/DDBJ databases">
        <title>The decoding of complex shrimp genome reveals the adaptation for benthos swimmer, frequently molting mechanism and breeding impact on genome.</title>
        <authorList>
            <person name="Sun Y."/>
            <person name="Gao Y."/>
            <person name="Yu Y."/>
        </authorList>
    </citation>
    <scope>NUCLEOTIDE SEQUENCE [LARGE SCALE GENOMIC DNA]</scope>
    <source>
        <tissue evidence="5">Muscle</tissue>
    </source>
</reference>
<feature type="compositionally biased region" description="Basic and acidic residues" evidence="3">
    <location>
        <begin position="509"/>
        <end position="524"/>
    </location>
</feature>
<evidence type="ECO:0000259" key="4">
    <source>
        <dbReference type="PROSITE" id="PS50014"/>
    </source>
</evidence>
<dbReference type="PRINTS" id="PR00503">
    <property type="entry name" value="BROMODOMAIN"/>
</dbReference>
<feature type="region of interest" description="Disordered" evidence="3">
    <location>
        <begin position="830"/>
        <end position="870"/>
    </location>
</feature>
<comment type="caution">
    <text evidence="5">The sequence shown here is derived from an EMBL/GenBank/DDBJ whole genome shotgun (WGS) entry which is preliminary data.</text>
</comment>
<feature type="compositionally biased region" description="Low complexity" evidence="3">
    <location>
        <begin position="1244"/>
        <end position="1268"/>
    </location>
</feature>
<feature type="region of interest" description="Disordered" evidence="3">
    <location>
        <begin position="890"/>
        <end position="915"/>
    </location>
</feature>
<feature type="compositionally biased region" description="Polar residues" evidence="3">
    <location>
        <begin position="739"/>
        <end position="752"/>
    </location>
</feature>
<evidence type="ECO:0000313" key="6">
    <source>
        <dbReference type="Proteomes" id="UP000283509"/>
    </source>
</evidence>
<feature type="compositionally biased region" description="Acidic residues" evidence="3">
    <location>
        <begin position="352"/>
        <end position="362"/>
    </location>
</feature>
<feature type="compositionally biased region" description="Pro residues" evidence="3">
    <location>
        <begin position="444"/>
        <end position="468"/>
    </location>
</feature>
<dbReference type="InterPro" id="IPR001487">
    <property type="entry name" value="Bromodomain"/>
</dbReference>
<dbReference type="PANTHER" id="PTHR47092:SF1">
    <property type="entry name" value="CHROMATIN REMODELING REGULATOR CECR2"/>
    <property type="match status" value="1"/>
</dbReference>
<dbReference type="InterPro" id="IPR036427">
    <property type="entry name" value="Bromodomain-like_sf"/>
</dbReference>
<feature type="compositionally biased region" description="Basic and acidic residues" evidence="3">
    <location>
        <begin position="469"/>
        <end position="494"/>
    </location>
</feature>
<feature type="compositionally biased region" description="Basic and acidic residues" evidence="3">
    <location>
        <begin position="408"/>
        <end position="430"/>
    </location>
</feature>
<dbReference type="GO" id="GO:0006338">
    <property type="term" value="P:chromatin remodeling"/>
    <property type="evidence" value="ECO:0007669"/>
    <property type="project" value="InterPro"/>
</dbReference>
<dbReference type="OrthoDB" id="303107at2759"/>
<dbReference type="SUPFAM" id="SSF47370">
    <property type="entry name" value="Bromodomain"/>
    <property type="match status" value="1"/>
</dbReference>
<feature type="compositionally biased region" description="Basic residues" evidence="3">
    <location>
        <begin position="169"/>
        <end position="187"/>
    </location>
</feature>
<dbReference type="PANTHER" id="PTHR47092">
    <property type="entry name" value="CAT EYE SYNDROME CRITICAL REGION PROTEIN 2"/>
    <property type="match status" value="1"/>
</dbReference>
<feature type="region of interest" description="Disordered" evidence="3">
    <location>
        <begin position="145"/>
        <end position="222"/>
    </location>
</feature>
<feature type="compositionally biased region" description="Polar residues" evidence="3">
    <location>
        <begin position="768"/>
        <end position="787"/>
    </location>
</feature>
<accession>A0A423TAJ6</accession>
<feature type="compositionally biased region" description="Low complexity" evidence="3">
    <location>
        <begin position="1013"/>
        <end position="1032"/>
    </location>
</feature>
<feature type="compositionally biased region" description="Polar residues" evidence="3">
    <location>
        <begin position="1310"/>
        <end position="1321"/>
    </location>
</feature>
<feature type="compositionally biased region" description="Acidic residues" evidence="3">
    <location>
        <begin position="145"/>
        <end position="155"/>
    </location>
</feature>
<feature type="region of interest" description="Disordered" evidence="3">
    <location>
        <begin position="1230"/>
        <end position="1321"/>
    </location>
</feature>
<dbReference type="Proteomes" id="UP000283509">
    <property type="component" value="Unassembled WGS sequence"/>
</dbReference>
<evidence type="ECO:0000313" key="5">
    <source>
        <dbReference type="EMBL" id="ROT73441.1"/>
    </source>
</evidence>
<feature type="region of interest" description="Disordered" evidence="3">
    <location>
        <begin position="621"/>
        <end position="789"/>
    </location>
</feature>
<protein>
    <submittedName>
        <fullName evidence="5">Putative microtubule-associated protein futsch-like</fullName>
    </submittedName>
</protein>
<evidence type="ECO:0000256" key="3">
    <source>
        <dbReference type="SAM" id="MobiDB-lite"/>
    </source>
</evidence>
<feature type="compositionally biased region" description="Basic and acidic residues" evidence="3">
    <location>
        <begin position="890"/>
        <end position="903"/>
    </location>
</feature>
<feature type="compositionally biased region" description="Low complexity" evidence="3">
    <location>
        <begin position="1188"/>
        <end position="1216"/>
    </location>
</feature>
<reference evidence="5 6" key="1">
    <citation type="submission" date="2018-04" db="EMBL/GenBank/DDBJ databases">
        <authorList>
            <person name="Zhang X."/>
            <person name="Yuan J."/>
            <person name="Li F."/>
            <person name="Xiang J."/>
        </authorList>
    </citation>
    <scope>NUCLEOTIDE SEQUENCE [LARGE SCALE GENOMIC DNA]</scope>
    <source>
        <tissue evidence="5">Muscle</tissue>
    </source>
</reference>
<feature type="region of interest" description="Disordered" evidence="3">
    <location>
        <begin position="289"/>
        <end position="590"/>
    </location>
</feature>
<proteinExistence type="predicted"/>
<feature type="compositionally biased region" description="Low complexity" evidence="3">
    <location>
        <begin position="527"/>
        <end position="537"/>
    </location>
</feature>
<dbReference type="InterPro" id="IPR029614">
    <property type="entry name" value="CECR2"/>
</dbReference>
<evidence type="ECO:0000256" key="1">
    <source>
        <dbReference type="ARBA" id="ARBA00023117"/>
    </source>
</evidence>
<feature type="compositionally biased region" description="Low complexity" evidence="3">
    <location>
        <begin position="830"/>
        <end position="841"/>
    </location>
</feature>
<name>A0A423TAJ6_PENVA</name>
<dbReference type="EMBL" id="QCYY01002026">
    <property type="protein sequence ID" value="ROT73441.1"/>
    <property type="molecule type" value="Genomic_DNA"/>
</dbReference>
<feature type="compositionally biased region" description="Acidic residues" evidence="3">
    <location>
        <begin position="495"/>
        <end position="508"/>
    </location>
</feature>
<dbReference type="SMART" id="SM00297">
    <property type="entry name" value="BROMO"/>
    <property type="match status" value="1"/>
</dbReference>
<feature type="compositionally biased region" description="Low complexity" evidence="3">
    <location>
        <begin position="671"/>
        <end position="682"/>
    </location>
</feature>
<feature type="region of interest" description="Disordered" evidence="3">
    <location>
        <begin position="986"/>
        <end position="1063"/>
    </location>
</feature>
<dbReference type="PROSITE" id="PS50014">
    <property type="entry name" value="BROMODOMAIN_2"/>
    <property type="match status" value="1"/>
</dbReference>
<feature type="domain" description="Bromo" evidence="4">
    <location>
        <begin position="77"/>
        <end position="147"/>
    </location>
</feature>
<keyword evidence="6" id="KW-1185">Reference proteome</keyword>
<gene>
    <name evidence="5" type="ORF">C7M84_008106</name>
</gene>
<organism evidence="5 6">
    <name type="scientific">Penaeus vannamei</name>
    <name type="common">Whiteleg shrimp</name>
    <name type="synonym">Litopenaeus vannamei</name>
    <dbReference type="NCBI Taxonomy" id="6689"/>
    <lineage>
        <taxon>Eukaryota</taxon>
        <taxon>Metazoa</taxon>
        <taxon>Ecdysozoa</taxon>
        <taxon>Arthropoda</taxon>
        <taxon>Crustacea</taxon>
        <taxon>Multicrustacea</taxon>
        <taxon>Malacostraca</taxon>
        <taxon>Eumalacostraca</taxon>
        <taxon>Eucarida</taxon>
        <taxon>Decapoda</taxon>
        <taxon>Dendrobranchiata</taxon>
        <taxon>Penaeoidea</taxon>
        <taxon>Penaeidae</taxon>
        <taxon>Penaeus</taxon>
    </lineage>
</organism>
<feature type="compositionally biased region" description="Low complexity" evidence="3">
    <location>
        <begin position="1284"/>
        <end position="1296"/>
    </location>
</feature>